<dbReference type="InterPro" id="IPR049552">
    <property type="entry name" value="PKS_DH_N"/>
</dbReference>
<feature type="domain" description="Carrier" evidence="15">
    <location>
        <begin position="3528"/>
        <end position="3603"/>
    </location>
</feature>
<dbReference type="InterPro" id="IPR016036">
    <property type="entry name" value="Malonyl_transacylase_ACP-bd"/>
</dbReference>
<comment type="catalytic activity">
    <reaction evidence="9">
        <text>6 (S)-methylmalonyl-CoA + propanoyl-CoA + 6 NADPH + 12 H(+) = 6-deoxyerythronolide B + 6 CO2 + 6 NADP(+) + 7 CoA + H2O</text>
        <dbReference type="Rhea" id="RHEA:23068"/>
        <dbReference type="ChEBI" id="CHEBI:15377"/>
        <dbReference type="ChEBI" id="CHEBI:15378"/>
        <dbReference type="ChEBI" id="CHEBI:16089"/>
        <dbReference type="ChEBI" id="CHEBI:16526"/>
        <dbReference type="ChEBI" id="CHEBI:57287"/>
        <dbReference type="ChEBI" id="CHEBI:57327"/>
        <dbReference type="ChEBI" id="CHEBI:57392"/>
        <dbReference type="ChEBI" id="CHEBI:57783"/>
        <dbReference type="ChEBI" id="CHEBI:58349"/>
        <dbReference type="EC" id="2.3.1.94"/>
    </reaction>
</comment>
<evidence type="ECO:0000256" key="4">
    <source>
        <dbReference type="ARBA" id="ARBA00022679"/>
    </source>
</evidence>
<dbReference type="PROSITE" id="PS52019">
    <property type="entry name" value="PKS_MFAS_DH"/>
    <property type="match status" value="2"/>
</dbReference>
<dbReference type="GO" id="GO:0047879">
    <property type="term" value="F:erythronolide synthase activity"/>
    <property type="evidence" value="ECO:0007669"/>
    <property type="project" value="UniProtKB-EC"/>
</dbReference>
<dbReference type="SUPFAM" id="SSF52151">
    <property type="entry name" value="FabD/lysophospholipase-like"/>
    <property type="match status" value="2"/>
</dbReference>
<dbReference type="SMART" id="SM00829">
    <property type="entry name" value="PKS_ER"/>
    <property type="match status" value="1"/>
</dbReference>
<dbReference type="FunFam" id="3.40.366.10:FF:000002">
    <property type="entry name" value="Probable polyketide synthase 2"/>
    <property type="match status" value="1"/>
</dbReference>
<evidence type="ECO:0000313" key="18">
    <source>
        <dbReference type="EMBL" id="MBB5896765.1"/>
    </source>
</evidence>
<evidence type="ECO:0000256" key="3">
    <source>
        <dbReference type="ARBA" id="ARBA00022553"/>
    </source>
</evidence>
<evidence type="ECO:0000256" key="10">
    <source>
        <dbReference type="ARBA" id="ARBA00060158"/>
    </source>
</evidence>
<dbReference type="Gene3D" id="3.40.366.10">
    <property type="entry name" value="Malonyl-Coenzyme A Acyl Carrier Protein, domain 2"/>
    <property type="match status" value="2"/>
</dbReference>
<feature type="active site" description="Proton donor; for dehydratase activity" evidence="14">
    <location>
        <position position="2685"/>
    </location>
</feature>
<dbReference type="Gene3D" id="3.10.129.110">
    <property type="entry name" value="Polyketide synthase dehydratase"/>
    <property type="match status" value="2"/>
</dbReference>
<dbReference type="InterPro" id="IPR036736">
    <property type="entry name" value="ACP-like_sf"/>
</dbReference>
<dbReference type="FunFam" id="3.40.50.720:FF:000209">
    <property type="entry name" value="Polyketide synthase Pks12"/>
    <property type="match status" value="1"/>
</dbReference>
<dbReference type="Pfam" id="PF08990">
    <property type="entry name" value="Docking"/>
    <property type="match status" value="1"/>
</dbReference>
<dbReference type="GO" id="GO:0006633">
    <property type="term" value="P:fatty acid biosynthetic process"/>
    <property type="evidence" value="ECO:0007669"/>
    <property type="project" value="InterPro"/>
</dbReference>
<evidence type="ECO:0000256" key="9">
    <source>
        <dbReference type="ARBA" id="ARBA00052442"/>
    </source>
</evidence>
<dbReference type="SMART" id="SM01294">
    <property type="entry name" value="PKS_PP_betabranch"/>
    <property type="match status" value="2"/>
</dbReference>
<comment type="pathway">
    <text evidence="11">Antibiotic biosynthesis; erythromycin biosynthesis.</text>
</comment>
<dbReference type="Pfam" id="PF21089">
    <property type="entry name" value="PKS_DH_N"/>
    <property type="match status" value="2"/>
</dbReference>
<dbReference type="Gene3D" id="3.40.50.720">
    <property type="entry name" value="NAD(P)-binding Rossmann-like Domain"/>
    <property type="match status" value="4"/>
</dbReference>
<keyword evidence="6" id="KW-0045">Antibiotic biosynthesis</keyword>
<dbReference type="PANTHER" id="PTHR43775:SF51">
    <property type="entry name" value="INACTIVE PHENOLPHTHIOCEROL SYNTHESIS POLYKETIDE SYNTHASE TYPE I PKS1-RELATED"/>
    <property type="match status" value="1"/>
</dbReference>
<dbReference type="CDD" id="cd05195">
    <property type="entry name" value="enoyl_red"/>
    <property type="match status" value="1"/>
</dbReference>
<evidence type="ECO:0000256" key="2">
    <source>
        <dbReference type="ARBA" id="ARBA00022450"/>
    </source>
</evidence>
<comment type="subunit">
    <text evidence="12">Homodimer. Erythronolide synthase is composed of EryAI, EryAII and EryAIII multimodular (2 modules) polypeptides each coding for a functional synthase subunit which participates in 2 of the six FAS-like elongation steps required for formation of the polyketide. Module 1, 2, 3, 4, 5, and 6 participating in biosynthesis steps 1, 2, 3, 4, 5, and 6, respectively.</text>
</comment>
<feature type="region of interest" description="C-terminal hotdog fold" evidence="14">
    <location>
        <begin position="2626"/>
        <end position="2762"/>
    </location>
</feature>
<feature type="active site" description="Proton acceptor; for dehydratase activity" evidence="14">
    <location>
        <position position="2529"/>
    </location>
</feature>
<evidence type="ECO:0000259" key="15">
    <source>
        <dbReference type="PROSITE" id="PS50075"/>
    </source>
</evidence>
<dbReference type="SUPFAM" id="SSF55048">
    <property type="entry name" value="Probable ACP-binding domain of malonyl-CoA ACP transacylase"/>
    <property type="match status" value="2"/>
</dbReference>
<feature type="domain" description="Carrier" evidence="15">
    <location>
        <begin position="1522"/>
        <end position="1600"/>
    </location>
</feature>
<keyword evidence="8" id="KW-0012">Acyltransferase</keyword>
<dbReference type="FunFam" id="3.90.180.10:FF:000032">
    <property type="entry name" value="Probable polyketide synthase pks1"/>
    <property type="match status" value="1"/>
</dbReference>
<dbReference type="GO" id="GO:0033068">
    <property type="term" value="P:macrolide biosynthetic process"/>
    <property type="evidence" value="ECO:0007669"/>
    <property type="project" value="UniProtKB-ARBA"/>
</dbReference>
<dbReference type="SMART" id="SM00823">
    <property type="entry name" value="PKS_PP"/>
    <property type="match status" value="2"/>
</dbReference>
<feature type="region of interest" description="C-terminal hotdog fold" evidence="14">
    <location>
        <begin position="1011"/>
        <end position="1134"/>
    </location>
</feature>
<evidence type="ECO:0000256" key="7">
    <source>
        <dbReference type="ARBA" id="ARBA00023268"/>
    </source>
</evidence>
<dbReference type="InterPro" id="IPR042104">
    <property type="entry name" value="PKS_dehydratase_sf"/>
</dbReference>
<dbReference type="GO" id="GO:0004312">
    <property type="term" value="F:fatty acid synthase activity"/>
    <property type="evidence" value="ECO:0007669"/>
    <property type="project" value="TreeGrafter"/>
</dbReference>
<protein>
    <recommendedName>
        <fullName evidence="13">6-deoxyerythronolide-B synthase</fullName>
        <ecNumber evidence="13">2.3.1.94</ecNumber>
    </recommendedName>
</protein>
<dbReference type="EC" id="2.3.1.94" evidence="13"/>
<dbReference type="PROSITE" id="PS00012">
    <property type="entry name" value="PHOSPHOPANTETHEINE"/>
    <property type="match status" value="2"/>
</dbReference>
<gene>
    <name evidence="18" type="ORF">BJ998_008024</name>
</gene>
<dbReference type="Pfam" id="PF00550">
    <property type="entry name" value="PP-binding"/>
    <property type="match status" value="2"/>
</dbReference>
<dbReference type="Pfam" id="PF13602">
    <property type="entry name" value="ADH_zinc_N_2"/>
    <property type="match status" value="1"/>
</dbReference>
<dbReference type="Gene3D" id="3.40.47.10">
    <property type="match status" value="2"/>
</dbReference>
<dbReference type="RefSeq" id="WP_184869277.1">
    <property type="nucleotide sequence ID" value="NZ_JACHIR010000002.1"/>
</dbReference>
<feature type="domain" description="Ketosynthase family 3 (KS3)" evidence="16">
    <location>
        <begin position="1616"/>
        <end position="2040"/>
    </location>
</feature>
<dbReference type="InterPro" id="IPR016039">
    <property type="entry name" value="Thiolase-like"/>
</dbReference>
<dbReference type="InterPro" id="IPR013968">
    <property type="entry name" value="PKS_KR"/>
</dbReference>
<name>A0A7W9NL79_9PSEU</name>
<feature type="active site" description="Proton donor; for dehydratase activity" evidence="14">
    <location>
        <position position="1061"/>
    </location>
</feature>
<comment type="function">
    <text evidence="10">Involved in the biosynthesis of antibiotic erythromycin via the biosynthesis of its aglycone precursor, 6-deoxyerythronolide B (6-dEB).</text>
</comment>
<evidence type="ECO:0000256" key="11">
    <source>
        <dbReference type="ARBA" id="ARBA00060622"/>
    </source>
</evidence>
<dbReference type="InterPro" id="IPR057326">
    <property type="entry name" value="KR_dom"/>
</dbReference>
<dbReference type="InterPro" id="IPR020843">
    <property type="entry name" value="ER"/>
</dbReference>
<feature type="region of interest" description="N-terminal hotdog fold" evidence="14">
    <location>
        <begin position="2497"/>
        <end position="2613"/>
    </location>
</feature>
<feature type="domain" description="PKS/mFAS DH" evidence="17">
    <location>
        <begin position="876"/>
        <end position="1134"/>
    </location>
</feature>
<evidence type="ECO:0000256" key="12">
    <source>
        <dbReference type="ARBA" id="ARBA00063272"/>
    </source>
</evidence>
<keyword evidence="5" id="KW-0677">Repeat</keyword>
<dbReference type="Pfam" id="PF02801">
    <property type="entry name" value="Ketoacyl-synt_C"/>
    <property type="match status" value="2"/>
</dbReference>
<dbReference type="Pfam" id="PF08240">
    <property type="entry name" value="ADH_N"/>
    <property type="match status" value="1"/>
</dbReference>
<dbReference type="InterPro" id="IPR018201">
    <property type="entry name" value="Ketoacyl_synth_AS"/>
</dbReference>
<dbReference type="CDD" id="cd00833">
    <property type="entry name" value="PKS"/>
    <property type="match status" value="2"/>
</dbReference>
<dbReference type="InterPro" id="IPR006162">
    <property type="entry name" value="Ppantetheine_attach_site"/>
</dbReference>
<comment type="caution">
    <text evidence="18">The sequence shown here is derived from an EMBL/GenBank/DDBJ whole genome shotgun (WGS) entry which is preliminary data.</text>
</comment>
<reference evidence="18 19" key="1">
    <citation type="submission" date="2020-08" db="EMBL/GenBank/DDBJ databases">
        <title>Sequencing the genomes of 1000 actinobacteria strains.</title>
        <authorList>
            <person name="Klenk H.-P."/>
        </authorList>
    </citation>
    <scope>NUCLEOTIDE SEQUENCE [LARGE SCALE GENOMIC DNA]</scope>
    <source>
        <strain evidence="18 19">DSM 43851</strain>
    </source>
</reference>
<dbReference type="Gene3D" id="1.10.1200.10">
    <property type="entry name" value="ACP-like"/>
    <property type="match status" value="2"/>
</dbReference>
<dbReference type="Gene3D" id="1.10.287.1960">
    <property type="match status" value="1"/>
</dbReference>
<dbReference type="InterPro" id="IPR009081">
    <property type="entry name" value="PP-bd_ACP"/>
</dbReference>
<feature type="region of interest" description="N-terminal hotdog fold" evidence="14">
    <location>
        <begin position="876"/>
        <end position="998"/>
    </location>
</feature>
<evidence type="ECO:0000256" key="14">
    <source>
        <dbReference type="PROSITE-ProRule" id="PRU01363"/>
    </source>
</evidence>
<dbReference type="InterPro" id="IPR020841">
    <property type="entry name" value="PKS_Beta-ketoAc_synthase_dom"/>
</dbReference>
<dbReference type="Proteomes" id="UP000585638">
    <property type="component" value="Unassembled WGS sequence"/>
</dbReference>
<dbReference type="FunFam" id="1.10.1200.10:FF:000007">
    <property type="entry name" value="Probable polyketide synthase pks17"/>
    <property type="match status" value="2"/>
</dbReference>
<dbReference type="InterPro" id="IPR036291">
    <property type="entry name" value="NAD(P)-bd_dom_sf"/>
</dbReference>
<dbReference type="EMBL" id="JACHIR010000002">
    <property type="protein sequence ID" value="MBB5896765.1"/>
    <property type="molecule type" value="Genomic_DNA"/>
</dbReference>
<dbReference type="InterPro" id="IPR011032">
    <property type="entry name" value="GroES-like_sf"/>
</dbReference>
<keyword evidence="7" id="KW-0511">Multifunctional enzyme</keyword>
<feature type="domain" description="Ketosynthase family 3 (KS3)" evidence="16">
    <location>
        <begin position="33"/>
        <end position="457"/>
    </location>
</feature>
<dbReference type="InterPro" id="IPR020807">
    <property type="entry name" value="PKS_DH"/>
</dbReference>
<dbReference type="InterPro" id="IPR014043">
    <property type="entry name" value="Acyl_transferase_dom"/>
</dbReference>
<feature type="domain" description="PKS/mFAS DH" evidence="17">
    <location>
        <begin position="2497"/>
        <end position="2762"/>
    </location>
</feature>
<dbReference type="SUPFAM" id="SSF53901">
    <property type="entry name" value="Thiolase-like"/>
    <property type="match status" value="2"/>
</dbReference>
<organism evidence="18 19">
    <name type="scientific">Kutzneria kofuensis</name>
    <dbReference type="NCBI Taxonomy" id="103725"/>
    <lineage>
        <taxon>Bacteria</taxon>
        <taxon>Bacillati</taxon>
        <taxon>Actinomycetota</taxon>
        <taxon>Actinomycetes</taxon>
        <taxon>Pseudonocardiales</taxon>
        <taxon>Pseudonocardiaceae</taxon>
        <taxon>Kutzneria</taxon>
    </lineage>
</organism>
<dbReference type="SMART" id="SM00827">
    <property type="entry name" value="PKS_AT"/>
    <property type="match status" value="2"/>
</dbReference>
<dbReference type="InterPro" id="IPR013154">
    <property type="entry name" value="ADH-like_N"/>
</dbReference>
<dbReference type="InterPro" id="IPR001227">
    <property type="entry name" value="Ac_transferase_dom_sf"/>
</dbReference>
<dbReference type="InterPro" id="IPR032821">
    <property type="entry name" value="PKS_assoc"/>
</dbReference>
<dbReference type="GO" id="GO:0004315">
    <property type="term" value="F:3-oxoacyl-[acyl-carrier-protein] synthase activity"/>
    <property type="evidence" value="ECO:0007669"/>
    <property type="project" value="InterPro"/>
</dbReference>
<dbReference type="InterPro" id="IPR055123">
    <property type="entry name" value="SpnB-like_Rossmann"/>
</dbReference>
<keyword evidence="3" id="KW-0597">Phosphoprotein</keyword>
<dbReference type="SMART" id="SM00825">
    <property type="entry name" value="PKS_KS"/>
    <property type="match status" value="2"/>
</dbReference>
<dbReference type="PANTHER" id="PTHR43775">
    <property type="entry name" value="FATTY ACID SYNTHASE"/>
    <property type="match status" value="1"/>
</dbReference>
<dbReference type="PROSITE" id="PS52004">
    <property type="entry name" value="KS3_2"/>
    <property type="match status" value="2"/>
</dbReference>
<evidence type="ECO:0000313" key="19">
    <source>
        <dbReference type="Proteomes" id="UP000585638"/>
    </source>
</evidence>
<dbReference type="PROSITE" id="PS00606">
    <property type="entry name" value="KS3_1"/>
    <property type="match status" value="1"/>
</dbReference>
<feature type="active site" description="Proton acceptor; for dehydratase activity" evidence="14">
    <location>
        <position position="908"/>
    </location>
</feature>
<dbReference type="InterPro" id="IPR049551">
    <property type="entry name" value="PKS_DH_C"/>
</dbReference>
<dbReference type="FunFam" id="3.40.47.10:FF:000019">
    <property type="entry name" value="Polyketide synthase type I"/>
    <property type="match status" value="2"/>
</dbReference>
<dbReference type="InterPro" id="IPR014030">
    <property type="entry name" value="Ketoacyl_synth_N"/>
</dbReference>
<dbReference type="SUPFAM" id="SSF51735">
    <property type="entry name" value="NAD(P)-binding Rossmann-fold domains"/>
    <property type="match status" value="5"/>
</dbReference>
<evidence type="ECO:0000259" key="17">
    <source>
        <dbReference type="PROSITE" id="PS52019"/>
    </source>
</evidence>
<dbReference type="GO" id="GO:0031177">
    <property type="term" value="F:phosphopantetheine binding"/>
    <property type="evidence" value="ECO:0007669"/>
    <property type="project" value="InterPro"/>
</dbReference>
<dbReference type="Pfam" id="PF00109">
    <property type="entry name" value="ketoacyl-synt"/>
    <property type="match status" value="2"/>
</dbReference>
<dbReference type="InterPro" id="IPR050091">
    <property type="entry name" value="PKS_NRPS_Biosynth_Enz"/>
</dbReference>
<evidence type="ECO:0000256" key="13">
    <source>
        <dbReference type="ARBA" id="ARBA00066981"/>
    </source>
</evidence>
<dbReference type="PROSITE" id="PS50075">
    <property type="entry name" value="CARRIER"/>
    <property type="match status" value="2"/>
</dbReference>
<dbReference type="InterPro" id="IPR014031">
    <property type="entry name" value="Ketoacyl_synth_C"/>
</dbReference>
<dbReference type="Pfam" id="PF22953">
    <property type="entry name" value="SpnB_Rossmann"/>
    <property type="match status" value="2"/>
</dbReference>
<dbReference type="Pfam" id="PF08659">
    <property type="entry name" value="KR"/>
    <property type="match status" value="2"/>
</dbReference>
<evidence type="ECO:0000256" key="1">
    <source>
        <dbReference type="ARBA" id="ARBA00001957"/>
    </source>
</evidence>
<dbReference type="Gene3D" id="3.30.70.250">
    <property type="entry name" value="Malonyl-CoA ACP transacylase, ACP-binding"/>
    <property type="match status" value="1"/>
</dbReference>
<dbReference type="Pfam" id="PF14765">
    <property type="entry name" value="PS-DH"/>
    <property type="match status" value="2"/>
</dbReference>
<dbReference type="Gene3D" id="3.30.70.3290">
    <property type="match status" value="2"/>
</dbReference>
<evidence type="ECO:0000256" key="6">
    <source>
        <dbReference type="ARBA" id="ARBA00023194"/>
    </source>
</evidence>
<dbReference type="CDD" id="cd08956">
    <property type="entry name" value="KR_3_FAS_SDR_x"/>
    <property type="match status" value="2"/>
</dbReference>
<sequence length="3685" mass="391701">MTNEDKLRDYLKRATTDLRLARQRVRDLEERDQEPVAVIGMSCRYPGGVTTPEQLWDLVTSGVDAIGEFPTNRGWHTDAIYDPDPDRAGTTYTRQGGFLYEADHFDPEFFGLSPREALATDPQQRLLLETTWEALETAGIDPTSLKGSPTGVFAGIMYNDYASRLNPMPESFEGYLATGSAGSIASGRVSYTFGFEGPAVTIDTACSSSLVATHLAVQALRKRECSLAVAGGVTVMATPGTFIEFSRQRGLSPDGRCRAFSAHANGTGWSEGAGLVLLERLSDAQRNGRRILAVIRGSAVNQDGTSSQLTAPNGPSQQRVIRQALANAGLSTQDIDAVEAHGTGTRLGDPIEAQALIATYGQDRAEPLRLGSIKSNIGHTQAAAGVAGIIKMVMAIHNGVLPKTLHADEPTPHVDWTASTVELLTENTDWPEQNRPRRAGISSFGISGTNAHIIIEQAPPTEPVEVGAADEPWILSARTPEALQAQAQQLSTVEAEPQAIARTLNTRTRFPHRAIITGDHATALQALATGQPSPFLTKALVTQGKTAYLFTGQGSQRAGAGSELYKTHPIFAAALDAASTPELRHIMFSDPDRLNQTIHTQPALFALQTALYRQLQHWGLTPDYVAGHSIGEITAAHIAGILTLHDALTLINARATAMQSAPTGGAMIAINTTEHDITPHLTDNVTIAAINSADSLVIAGDTAEAHHIADIFAAQGHKTKTLTVSHAFHSPHMDDILNQFHTVAHTITYHQPTIPLITSGPGDPTTPDYWTNHIRNTVRFHDATTQLHTNGVTTYIEIGPTPTLTPHLPTTTTRLTTLRKNKPEHHTLNTIRITTPTTPNQPTITLPTYPFQRQRYWLDAPERVDPAGLGLANPNHPLLDAALELAADDGLVLTGQLSLDKHPWLADHQINDATILPGTAFVELAVHAGSHIGCGRLAELTLEAPLVLPEQGVVRLQIAVSGPDGTGLRPISLYSRATEDDEWTRHATGSLTSDQPSVPHAGLTTWPPTGAAELDVDGLYDALAGAGYGYGPAFQGLRAAWRLGDDVYAEVEAAETAAVLDAALHALLIDARGDVELPFSWAGVTLHATPAARLRAKLSPSAQGTSLTVTDEAGNLVAAVDALTTRPFTKPQAPLYRLTWIPAASTASSPVSEVVHITGRDTPHAAATAALHAVQTWLADNTEDRLVIATRRAIATTDDEDVHDLPAATVWGLVRTAQQEHPGRFVLVDTDGEIPANLPDNEPQLAIRGGKLHIPRLTKQPTAEAQPIDLGHTILITGANGTLARLLTTHLTNQHPTAKLVLLSRTPTTGSNPNITTISADISDREAVAAVIEQHPPTAVIHTAGTLDDGIITSQTPERLDTALRPKVDGAWLLHELTQHLPLKAFVLYSSIAGTIGNPGQANYAAANTYLDALAHHRHTHRLPATSLAWGLWAHSSTMTTNHNHTTTGIAPIPTPQALTQFDTALSLGLPTLVPALFDQPVLGRKARAGVLPAVLRGLVRTPVRATGSDVVRGLADLSEKDRRRSVLDLVLRQVASVLAHPSPNSIGVDVSFKDLGFDSLTAVELRNSLSAATGTQLPATLVFDHPTPAALADHLLAQLLGIRTAGAAAVRTASEEPIAIIGMSCRYPGGVTTPEQLWDLVTSGTDAISDFPTNRGWHTDSIYHPDPDHIGTTYTTQGGFLHHADHFDPEFFGLSPREALATDPQQRLLLETTWEALETAGIDPTSLKGSPTGVFAGIMYNDYGSRLHHRPENFDGYIGNGSAGSVASGRVAYTLGLEGPAITVDTACSSSLVAIHLAAQALRRGECTLALAGGVTVMATPGLFIEFSRQRGLAPDGRCKAFSAQANGTGWGEGVGIVALERLSDAQRNGHQILAVIRGSALNQDGASNGLTAPSGPSQQRVIRQALANAGLSTQDVDAVEAHGTGTVLGDPIEAQALIATYGQDRTEPLRLGSLKSNIGHTQAAAGVGGVIKMVMAMRHGILPKTLHADEPSPHIDWTAGAVELLTENTGWPETNRPRRAAVSSFGISGTNAHVVIEQAPAEPIEQTPTHEWPLAWVLSGRTPEALRAQARQLADVVGRHNPADIAHTLASRTRFEHRAVIIGDAEEVRAGLGALAEDRASASVVTGSAGGPATAVFLFPGQGSQWPGMALELLETSTVFRDHITACEEALRPHVDWSLTHILHHGNFDRVDIVQPALWATMISLAQLWRHHGIQPTAVIGHSQGEIAAAHIAGALTLHDSAKIIALRSKALRTLTGQGAMASIALPATHLTHHTHNNNISIAAINGPNTTIISGDPTTLDTLITHYETQGIRARRIPVDYASHSHHVETIRDELLTLLADIEPRDAEIPFHSTVTGELLADTTVLDARYWYDNLRQTVRFDEVVRGLAEQGSTLFVECSAHPVLTVGVQETLEALGSNAVTVGSLRRDEGGWQRMLTSVATAHVNGAAVDWSRVFGQARQVELPTYAFQRQRYWLDVPAVSGDLASVGLTATEHPLVGAGVELADGEGAVFTGRISVATHPWLADHAVGGSILLPGAGFVELALHAGGHLGLDVLAELTIETPLVLPEQATAQLQVVVRGGEVTVHSRSDDAQPWQRHASGVLTKQSEVDDAERLPEWPPSGAQEIPVDSAYDDLDAIGFGYGPAFRGLRRAWRRDDDIYAEVRLPDDVDEAGFGIHPALLDATLHTLALGAAVEDDRIQLPFAWTGVRLHATRARDLRVHVAKTADDTAALRMDDPDGVPVLRVESLTVRPIALDQLRPASPGSLFRLDWPTVPMSAKVTSLQWFDTLSDVDDVPDYVLVPTTTAHDALTLAQQWLADARFETATLVVVTRGAVATHGGEDVRNLPGAAVWGLIRSAQSEQPGRFVLLDLDDHEDSTAAVAAALATGEPQLALRWGAAHVARLARTTGEGVLAEPADSPSWRLTLTGEGGLDGLSLDPYAGITEPLPAGHVRVAVRAAGLNFRDILLALGMVPDDERPAAGEGSGVVVEVAPDVTGFAPGDRVLGLMSGGMGPITVADHRLLARMPAGMSFAEAAGIPVVFLTAYYGLVDLAAVKPGESMLLHAATGGVGMAALQLARHWGVEVYGTASRGKWPTLRSLGVAGDHLASSRDLDFEERFRTATDGRGVDVVLNSLAREYVDASLRLLAPGGRFLEMGKTDIRDAGEVAGQYPGVTYRVYDVLDAGPDRIQEMLSELVALFDSGALHALPVTAWDIHRAPEAFRYFSQARHTGKIVLTVPSTMDPNGTVLVTGGTGALGRLLARHLVTAHGIRHLLLTSRSGRAPELVDELTELGATVTVAACDAADRDALAELLASIPAAHPLTAVVHAAGVLDDGVIPALDEGRLETVLRPKVEAARHLHELTREMDLSAFVLFSSLAGTMGNPGQGNYAAANAYLDALAQHRHSHGLPALSLAWGLWEQPSAMTEHLDRTALARLAKSGAGALSAEQGLALFDAAFDTSQAVVVPALLDTSALRGRDPESLPSVLRGLAGRSARRVAARSTAVVATSSWSQRLTGLSADEQRTVLLDLVRSTVAAVLGHGDPDSIAAERPFKEIGFDSLTAVELRNRLNSAAGLRLATTAVFDHPTPTALAEHLWAQVAPAASGTASALLAELDRLEAAMAAAAGLDGDREELAARLQNFLLRLGDAAEPARDGAEVTEKLTAATDDEIFDFIDNELGIS</sequence>
<dbReference type="SMART" id="SM00822">
    <property type="entry name" value="PKS_KR"/>
    <property type="match status" value="2"/>
</dbReference>
<dbReference type="InterPro" id="IPR015083">
    <property type="entry name" value="NorB/c/GfsB-D-like_docking"/>
</dbReference>
<evidence type="ECO:0000256" key="5">
    <source>
        <dbReference type="ARBA" id="ARBA00022737"/>
    </source>
</evidence>
<dbReference type="Pfam" id="PF00698">
    <property type="entry name" value="Acyl_transf_1"/>
    <property type="match status" value="2"/>
</dbReference>
<keyword evidence="4 18" id="KW-0808">Transferase</keyword>
<dbReference type="Pfam" id="PF16197">
    <property type="entry name" value="KAsynt_C_assoc"/>
    <property type="match status" value="2"/>
</dbReference>
<comment type="cofactor">
    <cofactor evidence="1">
        <name>pantetheine 4'-phosphate</name>
        <dbReference type="ChEBI" id="CHEBI:47942"/>
    </cofactor>
</comment>
<dbReference type="SMART" id="SM00826">
    <property type="entry name" value="PKS_DH"/>
    <property type="match status" value="2"/>
</dbReference>
<dbReference type="SUPFAM" id="SSF50129">
    <property type="entry name" value="GroES-like"/>
    <property type="match status" value="1"/>
</dbReference>
<accession>A0A7W9NL79</accession>
<keyword evidence="2" id="KW-0596">Phosphopantetheine</keyword>
<dbReference type="InterPro" id="IPR049900">
    <property type="entry name" value="PKS_mFAS_DH"/>
</dbReference>
<evidence type="ECO:0000259" key="16">
    <source>
        <dbReference type="PROSITE" id="PS52004"/>
    </source>
</evidence>
<dbReference type="SUPFAM" id="SSF47336">
    <property type="entry name" value="ACP-like"/>
    <property type="match status" value="2"/>
</dbReference>
<proteinExistence type="predicted"/>
<dbReference type="GO" id="GO:0016491">
    <property type="term" value="F:oxidoreductase activity"/>
    <property type="evidence" value="ECO:0007669"/>
    <property type="project" value="InterPro"/>
</dbReference>
<evidence type="ECO:0000256" key="8">
    <source>
        <dbReference type="ARBA" id="ARBA00023315"/>
    </source>
</evidence>
<dbReference type="Gene3D" id="3.90.180.10">
    <property type="entry name" value="Medium-chain alcohol dehydrogenases, catalytic domain"/>
    <property type="match status" value="1"/>
</dbReference>
<keyword evidence="19" id="KW-1185">Reference proteome</keyword>
<dbReference type="InterPro" id="IPR016035">
    <property type="entry name" value="Acyl_Trfase/lysoPLipase"/>
</dbReference>
<dbReference type="InterPro" id="IPR020806">
    <property type="entry name" value="PKS_PP-bd"/>
</dbReference>